<evidence type="ECO:0000313" key="3">
    <source>
        <dbReference type="Proteomes" id="UP000501849"/>
    </source>
</evidence>
<reference evidence="2 3" key="1">
    <citation type="submission" date="2019-04" db="EMBL/GenBank/DDBJ databases">
        <title>Draft, Whole-Genome Sequence of the Anthracene-degrading Mycobacterium frederiksbergense LB501T, Isolated from a Polycyclic Aromatic Hydrocarbon (PAH)-Contaminated Soil.</title>
        <authorList>
            <person name="Augelletti F."/>
        </authorList>
    </citation>
    <scope>NUCLEOTIDE SEQUENCE [LARGE SCALE GENOMIC DNA]</scope>
    <source>
        <strain evidence="2 3">LB 501T</strain>
    </source>
</reference>
<dbReference type="PROSITE" id="PS50887">
    <property type="entry name" value="GGDEF"/>
    <property type="match status" value="1"/>
</dbReference>
<dbReference type="SMART" id="SM00267">
    <property type="entry name" value="GGDEF"/>
    <property type="match status" value="1"/>
</dbReference>
<dbReference type="PANTHER" id="PTHR44757:SF2">
    <property type="entry name" value="BIOFILM ARCHITECTURE MAINTENANCE PROTEIN MBAA"/>
    <property type="match status" value="1"/>
</dbReference>
<dbReference type="CDD" id="cd01949">
    <property type="entry name" value="GGDEF"/>
    <property type="match status" value="1"/>
</dbReference>
<dbReference type="AlphaFoldDB" id="A0A6H0S7F5"/>
<dbReference type="InterPro" id="IPR000160">
    <property type="entry name" value="GGDEF_dom"/>
</dbReference>
<evidence type="ECO:0000259" key="1">
    <source>
        <dbReference type="PROSITE" id="PS50887"/>
    </source>
</evidence>
<dbReference type="SUPFAM" id="SSF55073">
    <property type="entry name" value="Nucleotide cyclase"/>
    <property type="match status" value="1"/>
</dbReference>
<dbReference type="EMBL" id="CP038799">
    <property type="protein sequence ID" value="QIV83443.1"/>
    <property type="molecule type" value="Genomic_DNA"/>
</dbReference>
<dbReference type="KEGG" id="mfre:EXE63_23060"/>
<organism evidence="2 3">
    <name type="scientific">Mycolicibacterium frederiksbergense</name>
    <dbReference type="NCBI Taxonomy" id="117567"/>
    <lineage>
        <taxon>Bacteria</taxon>
        <taxon>Bacillati</taxon>
        <taxon>Actinomycetota</taxon>
        <taxon>Actinomycetes</taxon>
        <taxon>Mycobacteriales</taxon>
        <taxon>Mycobacteriaceae</taxon>
        <taxon>Mycolicibacterium</taxon>
    </lineage>
</organism>
<feature type="domain" description="GGDEF" evidence="1">
    <location>
        <begin position="1"/>
        <end position="142"/>
    </location>
</feature>
<dbReference type="Pfam" id="PF00990">
    <property type="entry name" value="GGDEF"/>
    <property type="match status" value="1"/>
</dbReference>
<proteinExistence type="predicted"/>
<dbReference type="PANTHER" id="PTHR44757">
    <property type="entry name" value="DIGUANYLATE CYCLASE DGCP"/>
    <property type="match status" value="1"/>
</dbReference>
<dbReference type="Gene3D" id="3.30.70.270">
    <property type="match status" value="2"/>
</dbReference>
<keyword evidence="3" id="KW-1185">Reference proteome</keyword>
<evidence type="ECO:0000313" key="2">
    <source>
        <dbReference type="EMBL" id="QIV83443.1"/>
    </source>
</evidence>
<dbReference type="InterPro" id="IPR043128">
    <property type="entry name" value="Rev_trsase/Diguanyl_cyclase"/>
</dbReference>
<dbReference type="InterPro" id="IPR052155">
    <property type="entry name" value="Biofilm_reg_signaling"/>
</dbReference>
<dbReference type="Proteomes" id="UP000501849">
    <property type="component" value="Chromosome"/>
</dbReference>
<protein>
    <submittedName>
        <fullName evidence="2">GGDEF domain-containing protein</fullName>
    </submittedName>
</protein>
<accession>A0A6H0S7F5</accession>
<gene>
    <name evidence="2" type="ORF">EXE63_23060</name>
</gene>
<sequence>MSVRDTSRRKELETELVHNASHDVLTGLPHRALRYERLAAEIEHGGEFAVLCVDLDGFKRVNDEFVIIHVTDAPPLESAVALAQCVIEAASAPMAVAEWSGSIGIALAAGSPAHGEDILRAADRAMYEAKASGRNAYRIAGSV</sequence>
<name>A0A6H0S7F5_9MYCO</name>
<dbReference type="InterPro" id="IPR029787">
    <property type="entry name" value="Nucleotide_cyclase"/>
</dbReference>